<dbReference type="PANTHER" id="PTHR12386">
    <property type="entry name" value="ATP SYNTHASE SUBUNIT"/>
    <property type="match status" value="1"/>
</dbReference>
<keyword evidence="4" id="KW-0138">CF(0)</keyword>
<name>A0A9E7G4S4_9LILI</name>
<gene>
    <name evidence="11" type="ORF">MUK42_21007</name>
</gene>
<keyword evidence="6" id="KW-0406">Ion transport</keyword>
<evidence type="ECO:0000256" key="2">
    <source>
        <dbReference type="ARBA" id="ARBA00005699"/>
    </source>
</evidence>
<organism evidence="11 12">
    <name type="scientific">Musa troglodytarum</name>
    <name type="common">fe'i banana</name>
    <dbReference type="NCBI Taxonomy" id="320322"/>
    <lineage>
        <taxon>Eukaryota</taxon>
        <taxon>Viridiplantae</taxon>
        <taxon>Streptophyta</taxon>
        <taxon>Embryophyta</taxon>
        <taxon>Tracheophyta</taxon>
        <taxon>Spermatophyta</taxon>
        <taxon>Magnoliopsida</taxon>
        <taxon>Liliopsida</taxon>
        <taxon>Zingiberales</taxon>
        <taxon>Musaceae</taxon>
        <taxon>Musa</taxon>
    </lineage>
</organism>
<dbReference type="OrthoDB" id="437at2759"/>
<evidence type="ECO:0000256" key="6">
    <source>
        <dbReference type="ARBA" id="ARBA00023065"/>
    </source>
</evidence>
<evidence type="ECO:0000256" key="7">
    <source>
        <dbReference type="ARBA" id="ARBA00023128"/>
    </source>
</evidence>
<accession>A0A9E7G4S4</accession>
<keyword evidence="7" id="KW-0496">Mitochondrion</keyword>
<feature type="region of interest" description="Disordered" evidence="10">
    <location>
        <begin position="233"/>
        <end position="265"/>
    </location>
</feature>
<feature type="region of interest" description="Disordered" evidence="10">
    <location>
        <begin position="29"/>
        <end position="55"/>
    </location>
</feature>
<comment type="subcellular location">
    <subcellularLocation>
        <location evidence="1">Mitochondrion membrane</location>
    </subcellularLocation>
</comment>
<evidence type="ECO:0000256" key="1">
    <source>
        <dbReference type="ARBA" id="ARBA00004325"/>
    </source>
</evidence>
<dbReference type="GO" id="GO:0045259">
    <property type="term" value="C:proton-transporting ATP synthase complex"/>
    <property type="evidence" value="ECO:0007669"/>
    <property type="project" value="UniProtKB-KW"/>
</dbReference>
<dbReference type="GO" id="GO:0031966">
    <property type="term" value="C:mitochondrial membrane"/>
    <property type="evidence" value="ECO:0007669"/>
    <property type="project" value="UniProtKB-SubCell"/>
</dbReference>
<dbReference type="Pfam" id="PF04718">
    <property type="entry name" value="ATP-synt_G"/>
    <property type="match status" value="1"/>
</dbReference>
<proteinExistence type="inferred from homology"/>
<evidence type="ECO:0000256" key="9">
    <source>
        <dbReference type="ARBA" id="ARBA00023310"/>
    </source>
</evidence>
<dbReference type="EMBL" id="CP097507">
    <property type="protein sequence ID" value="URE05058.1"/>
    <property type="molecule type" value="Genomic_DNA"/>
</dbReference>
<keyword evidence="8" id="KW-0472">Membrane</keyword>
<sequence>MACTKKPNMENMASRPFLISFTFSSAKASGSSARPSGSKLPPGYSGSVTSPSGPPAIRYPSTAPIKITWQAQMARMLCAWIKLGLPSGEPRGVPPVVSWEPSGQVGGRLAGERAQVFYPIGAVPGATGGGGGLRLGGGLAHGDPTLPQDLGDRGGELHRLPGEGRGGEGHRGSHGWTTDAVDTEAAGGDDGEEAGVLLYWRQGDVEIEVLILLRSLPSSLSLIRSTLGRTQIQQSGFTGQPGKSDPTRYPPQTKAEGYMKRGRSPRNDALNYNNTYCHQRPRFSLSSKPPADYILLRRLSRSPFSGLFPRDGFGSKAIQASEFISKHGKAHYEELLEKNKHHIVQPPTIEACQDLSKKLFYTRLASIPGRYESFWKELDSVKHIWRNRKELKVEDAGIAALFGLELYAWFCVGEIAGRGFTFTGYYV</sequence>
<dbReference type="GO" id="GO:0015078">
    <property type="term" value="F:proton transmembrane transporter activity"/>
    <property type="evidence" value="ECO:0007669"/>
    <property type="project" value="InterPro"/>
</dbReference>
<evidence type="ECO:0000313" key="12">
    <source>
        <dbReference type="Proteomes" id="UP001055439"/>
    </source>
</evidence>
<evidence type="ECO:0000256" key="8">
    <source>
        <dbReference type="ARBA" id="ARBA00023136"/>
    </source>
</evidence>
<evidence type="ECO:0000256" key="10">
    <source>
        <dbReference type="SAM" id="MobiDB-lite"/>
    </source>
</evidence>
<evidence type="ECO:0000256" key="5">
    <source>
        <dbReference type="ARBA" id="ARBA00022781"/>
    </source>
</evidence>
<dbReference type="Proteomes" id="UP001055439">
    <property type="component" value="Chromosome 5"/>
</dbReference>
<dbReference type="AlphaFoldDB" id="A0A9E7G4S4"/>
<keyword evidence="9" id="KW-0066">ATP synthesis</keyword>
<keyword evidence="3" id="KW-0813">Transport</keyword>
<evidence type="ECO:0000313" key="11">
    <source>
        <dbReference type="EMBL" id="URE05058.1"/>
    </source>
</evidence>
<keyword evidence="12" id="KW-1185">Reference proteome</keyword>
<dbReference type="GO" id="GO:0015986">
    <property type="term" value="P:proton motive force-driven ATP synthesis"/>
    <property type="evidence" value="ECO:0007669"/>
    <property type="project" value="InterPro"/>
</dbReference>
<evidence type="ECO:0000256" key="3">
    <source>
        <dbReference type="ARBA" id="ARBA00022448"/>
    </source>
</evidence>
<evidence type="ECO:0000256" key="4">
    <source>
        <dbReference type="ARBA" id="ARBA00022547"/>
    </source>
</evidence>
<protein>
    <submittedName>
        <fullName evidence="11">Mitochondrial ATP synthase g subunit family protein</fullName>
    </submittedName>
</protein>
<reference evidence="11" key="1">
    <citation type="submission" date="2022-05" db="EMBL/GenBank/DDBJ databases">
        <title>The Musa troglodytarum L. genome provides insights into the mechanism of non-climacteric behaviour and enrichment of carotenoids.</title>
        <authorList>
            <person name="Wang J."/>
        </authorList>
    </citation>
    <scope>NUCLEOTIDE SEQUENCE</scope>
    <source>
        <tissue evidence="11">Leaf</tissue>
    </source>
</reference>
<keyword evidence="5" id="KW-0375">Hydrogen ion transport</keyword>
<dbReference type="InterPro" id="IPR006808">
    <property type="entry name" value="ATP_synth_F0_gsu_mt"/>
</dbReference>
<comment type="similarity">
    <text evidence="2">Belongs to the ATPase g subunit family.</text>
</comment>